<evidence type="ECO:0000313" key="2">
    <source>
        <dbReference type="Proteomes" id="UP000000248"/>
    </source>
</evidence>
<dbReference type="Proteomes" id="UP000000248">
    <property type="component" value="Chromosome"/>
</dbReference>
<proteinExistence type="predicted"/>
<dbReference type="AlphaFoldDB" id="A5EWV7"/>
<keyword evidence="2" id="KW-1185">Reference proteome</keyword>
<dbReference type="EMBL" id="CP000513">
    <property type="protein sequence ID" value="ABQ13377.1"/>
    <property type="molecule type" value="Genomic_DNA"/>
</dbReference>
<sequence>MFVLFIIGCAFFVLVDNYLHRINRAVTRQRHAINNIFRNSKTANNRIFCALIAA</sequence>
<dbReference type="HOGENOM" id="CLU_3042837_0_0_6"/>
<organism evidence="1 2">
    <name type="scientific">Dichelobacter nodosus (strain VCS1703A)</name>
    <dbReference type="NCBI Taxonomy" id="246195"/>
    <lineage>
        <taxon>Bacteria</taxon>
        <taxon>Pseudomonadati</taxon>
        <taxon>Pseudomonadota</taxon>
        <taxon>Gammaproteobacteria</taxon>
        <taxon>Cardiobacteriales</taxon>
        <taxon>Cardiobacteriaceae</taxon>
        <taxon>Dichelobacter</taxon>
    </lineage>
</organism>
<protein>
    <submittedName>
        <fullName evidence="1">Uncharacterized protein</fullName>
    </submittedName>
</protein>
<dbReference type="KEGG" id="dno:DNO_0057"/>
<accession>A5EWV7</accession>
<gene>
    <name evidence="1" type="ordered locus">DNO_0057</name>
</gene>
<reference evidence="1 2" key="1">
    <citation type="journal article" date="2007" name="Nat. Biotechnol.">
        <title>Genome sequence and identification of candidate vaccine antigens from the animal pathogen Dichelobacter nodosus.</title>
        <authorList>
            <person name="Myers G.S."/>
            <person name="Parker D."/>
            <person name="Al-Hasani K."/>
            <person name="Kennan R.M."/>
            <person name="Seemann T."/>
            <person name="Ren Q."/>
            <person name="Badger J.H."/>
            <person name="Selengut J.D."/>
            <person name="Deboy R.T."/>
            <person name="Tettelin H."/>
            <person name="Boyce J.D."/>
            <person name="McCarl V.P."/>
            <person name="Han X."/>
            <person name="Nelson W.C."/>
            <person name="Madupu R."/>
            <person name="Mohamoud Y."/>
            <person name="Holley T."/>
            <person name="Fedorova N."/>
            <person name="Khouri H."/>
            <person name="Bottomley S.P."/>
            <person name="Whittington R.J."/>
            <person name="Adler B."/>
            <person name="Songer J.G."/>
            <person name="Rood J.I."/>
            <person name="Paulsen I.T."/>
        </authorList>
    </citation>
    <scope>NUCLEOTIDE SEQUENCE [LARGE SCALE GENOMIC DNA]</scope>
    <source>
        <strain evidence="1 2">VCS1703A</strain>
    </source>
</reference>
<evidence type="ECO:0000313" key="1">
    <source>
        <dbReference type="EMBL" id="ABQ13377.1"/>
    </source>
</evidence>
<name>A5EWV7_DICNV</name>